<keyword evidence="1" id="KW-0503">Monooxygenase</keyword>
<keyword evidence="1" id="KW-0560">Oxidoreductase</keyword>
<evidence type="ECO:0000313" key="2">
    <source>
        <dbReference type="Proteomes" id="UP000326340"/>
    </source>
</evidence>
<proteinExistence type="predicted"/>
<dbReference type="GO" id="GO:0004497">
    <property type="term" value="F:monooxygenase activity"/>
    <property type="evidence" value="ECO:0007669"/>
    <property type="project" value="UniProtKB-KW"/>
</dbReference>
<dbReference type="OrthoDB" id="6692864at2759"/>
<sequence>MEVQDLNNKYADTIEIGENILGLMGLSDHCPSCLFALGPTESSIIDPKANMLYSFESPPSCTKSSWYGVLYPIYPLQLHSETTSSGSQITPTSYSRRPAHTRGGIFVLTDWFDFYSFDVMGDPPAFGKSFGMMKEGIKHYFIASLHEAMQAIGMFGHML</sequence>
<dbReference type="Proteomes" id="UP000326340">
    <property type="component" value="Unassembled WGS sequence"/>
</dbReference>
<reference evidence="1 2" key="1">
    <citation type="journal article" date="2019" name="Sci. Rep.">
        <title>Colletotrichum shisoi sp. nov., an anthracnose pathogen of Perilla frutescens in Japan: molecular phylogenetic, morphological and genomic evidence.</title>
        <authorList>
            <person name="Gan P."/>
            <person name="Tsushima A."/>
            <person name="Hiroyama R."/>
            <person name="Narusaka M."/>
            <person name="Takano Y."/>
            <person name="Narusaka Y."/>
            <person name="Kawaradani M."/>
            <person name="Damm U."/>
            <person name="Shirasu K."/>
        </authorList>
    </citation>
    <scope>NUCLEOTIDE SEQUENCE [LARGE SCALE GENOMIC DNA]</scope>
    <source>
        <strain evidence="1 2">PG-2018a</strain>
    </source>
</reference>
<comment type="caution">
    <text evidence="1">The sequence shown here is derived from an EMBL/GenBank/DDBJ whole genome shotgun (WGS) entry which is preliminary data.</text>
</comment>
<protein>
    <submittedName>
        <fullName evidence="1">Cytochrome P450 monooxygenase FCK2</fullName>
    </submittedName>
</protein>
<accession>A0A5Q4BI53</accession>
<evidence type="ECO:0000313" key="1">
    <source>
        <dbReference type="EMBL" id="TQN66615.1"/>
    </source>
</evidence>
<dbReference type="AlphaFoldDB" id="A0A5Q4BI53"/>
<organism evidence="1 2">
    <name type="scientific">Colletotrichum shisoi</name>
    <dbReference type="NCBI Taxonomy" id="2078593"/>
    <lineage>
        <taxon>Eukaryota</taxon>
        <taxon>Fungi</taxon>
        <taxon>Dikarya</taxon>
        <taxon>Ascomycota</taxon>
        <taxon>Pezizomycotina</taxon>
        <taxon>Sordariomycetes</taxon>
        <taxon>Hypocreomycetidae</taxon>
        <taxon>Glomerellales</taxon>
        <taxon>Glomerellaceae</taxon>
        <taxon>Colletotrichum</taxon>
        <taxon>Colletotrichum destructivum species complex</taxon>
    </lineage>
</organism>
<gene>
    <name evidence="1" type="primary">FCK2-1</name>
    <name evidence="1" type="ORF">CSHISOI_08822</name>
</gene>
<keyword evidence="2" id="KW-1185">Reference proteome</keyword>
<name>A0A5Q4BI53_9PEZI</name>
<dbReference type="EMBL" id="PUHP01001155">
    <property type="protein sequence ID" value="TQN66615.1"/>
    <property type="molecule type" value="Genomic_DNA"/>
</dbReference>